<dbReference type="PANTHER" id="PTHR48079:SF6">
    <property type="entry name" value="NAD(P)-BINDING DOMAIN-CONTAINING PROTEIN-RELATED"/>
    <property type="match status" value="1"/>
</dbReference>
<dbReference type="GO" id="GO:0005737">
    <property type="term" value="C:cytoplasm"/>
    <property type="evidence" value="ECO:0007669"/>
    <property type="project" value="TreeGrafter"/>
</dbReference>
<dbReference type="PANTHER" id="PTHR48079">
    <property type="entry name" value="PROTEIN YEEZ"/>
    <property type="match status" value="1"/>
</dbReference>
<dbReference type="AlphaFoldDB" id="A0A1M4DXR3"/>
<organism evidence="2">
    <name type="scientific">Nonomuraea gerenzanensis</name>
    <dbReference type="NCBI Taxonomy" id="93944"/>
    <lineage>
        <taxon>Bacteria</taxon>
        <taxon>Bacillati</taxon>
        <taxon>Actinomycetota</taxon>
        <taxon>Actinomycetes</taxon>
        <taxon>Streptosporangiales</taxon>
        <taxon>Streptosporangiaceae</taxon>
        <taxon>Nonomuraea</taxon>
    </lineage>
</organism>
<protein>
    <submittedName>
        <fullName evidence="2">Putative oxidoreductase</fullName>
    </submittedName>
</protein>
<evidence type="ECO:0000259" key="1">
    <source>
        <dbReference type="Pfam" id="PF01370"/>
    </source>
</evidence>
<dbReference type="SUPFAM" id="SSF51735">
    <property type="entry name" value="NAD(P)-binding Rossmann-fold domains"/>
    <property type="match status" value="1"/>
</dbReference>
<accession>A0A1M4DXR3</accession>
<dbReference type="Gene3D" id="3.40.50.720">
    <property type="entry name" value="NAD(P)-binding Rossmann-like Domain"/>
    <property type="match status" value="1"/>
</dbReference>
<evidence type="ECO:0000313" key="2">
    <source>
        <dbReference type="EMBL" id="SBO91371.1"/>
    </source>
</evidence>
<dbReference type="EMBL" id="LT559118">
    <property type="protein sequence ID" value="SBO91371.1"/>
    <property type="molecule type" value="Genomic_DNA"/>
</dbReference>
<dbReference type="InterPro" id="IPR051783">
    <property type="entry name" value="NAD(P)-dependent_oxidoreduct"/>
</dbReference>
<dbReference type="GO" id="GO:0004029">
    <property type="term" value="F:aldehyde dehydrogenase (NAD+) activity"/>
    <property type="evidence" value="ECO:0007669"/>
    <property type="project" value="TreeGrafter"/>
</dbReference>
<dbReference type="RefSeq" id="WP_225270756.1">
    <property type="nucleotide sequence ID" value="NZ_CP084058.1"/>
</dbReference>
<dbReference type="InterPro" id="IPR001509">
    <property type="entry name" value="Epimerase_deHydtase"/>
</dbReference>
<proteinExistence type="predicted"/>
<name>A0A1M4DXR3_9ACTN</name>
<dbReference type="InterPro" id="IPR036291">
    <property type="entry name" value="NAD(P)-bd_dom_sf"/>
</dbReference>
<dbReference type="CDD" id="cd05262">
    <property type="entry name" value="SDR_a7"/>
    <property type="match status" value="1"/>
</dbReference>
<dbReference type="Pfam" id="PF01370">
    <property type="entry name" value="Epimerase"/>
    <property type="match status" value="1"/>
</dbReference>
<sequence length="311" mass="31944">MRVFVTGASGHLGSAVVPELLSAGHEVVGLARSETSAAALTALGAEVRPGDLDDLGGLREAAADADGVIHLAFKHDAMVAGDYASAVEADLAALRAFREALAGTGKPFVGTSGTGMLSHAPEHAATEPGRAAAEDVVLAPGPGLLARAGAENLAVDLAGSGIRSSVVRLPPTVHSELDRHGFVPMLIATARATGVSGYLGDGGNRWPAVHTLDAARVYRLALEQAPAGSRLHAVGDEGVPFRQLAEAIGRHLDVPVAAIPAERAQEHFGFLAGIVPLDNPTSSERTRRLLGWQPAHPGLLADLDLGHYFAT</sequence>
<feature type="domain" description="NAD-dependent epimerase/dehydratase" evidence="1">
    <location>
        <begin position="3"/>
        <end position="226"/>
    </location>
</feature>
<reference evidence="2" key="1">
    <citation type="submission" date="2016-04" db="EMBL/GenBank/DDBJ databases">
        <authorList>
            <person name="Evans L.H."/>
            <person name="Alamgir A."/>
            <person name="Owens N."/>
            <person name="Weber N.D."/>
            <person name="Virtaneva K."/>
            <person name="Barbian K."/>
            <person name="Babar A."/>
            <person name="Rosenke K."/>
        </authorList>
    </citation>
    <scope>NUCLEOTIDE SEQUENCE</scope>
    <source>
        <strain evidence="2">Nono1</strain>
    </source>
</reference>
<gene>
    <name evidence="2" type="ORF">BN4615_P885</name>
</gene>